<dbReference type="InterPro" id="IPR016181">
    <property type="entry name" value="Acyl_CoA_acyltransferase"/>
</dbReference>
<evidence type="ECO:0000313" key="3">
    <source>
        <dbReference type="Proteomes" id="UP001596045"/>
    </source>
</evidence>
<evidence type="ECO:0000259" key="1">
    <source>
        <dbReference type="PROSITE" id="PS51186"/>
    </source>
</evidence>
<keyword evidence="2" id="KW-0012">Acyltransferase</keyword>
<dbReference type="InterPro" id="IPR000182">
    <property type="entry name" value="GNAT_dom"/>
</dbReference>
<dbReference type="Gene3D" id="3.40.630.30">
    <property type="match status" value="1"/>
</dbReference>
<evidence type="ECO:0000313" key="2">
    <source>
        <dbReference type="EMBL" id="MFC5472492.1"/>
    </source>
</evidence>
<sequence length="193" mass="21954">MWNQIADVVLEDERVTLRRIDSADIAGYREIAFEEDIWRYFVVTVKDEAELQQFIDTGLADTAAGRRIVFSIIDKSSGAIAGSMSFGNLSEHDKRIEIGWSWLGQAYRGTGLNQSAKQLLLDFAFDQLQCERVEFKTDVLNLRAQKGLTNIGATKEGVLRSHTQMPGGRRRDTIYFSILRHEWPAIQDTLRQA</sequence>
<reference evidence="3" key="1">
    <citation type="journal article" date="2019" name="Int. J. Syst. Evol. Microbiol.">
        <title>The Global Catalogue of Microorganisms (GCM) 10K type strain sequencing project: providing services to taxonomists for standard genome sequencing and annotation.</title>
        <authorList>
            <consortium name="The Broad Institute Genomics Platform"/>
            <consortium name="The Broad Institute Genome Sequencing Center for Infectious Disease"/>
            <person name="Wu L."/>
            <person name="Ma J."/>
        </authorList>
    </citation>
    <scope>NUCLEOTIDE SEQUENCE [LARGE SCALE GENOMIC DNA]</scope>
    <source>
        <strain evidence="3">JCM 17066</strain>
    </source>
</reference>
<dbReference type="Pfam" id="PF13302">
    <property type="entry name" value="Acetyltransf_3"/>
    <property type="match status" value="1"/>
</dbReference>
<comment type="caution">
    <text evidence="2">The sequence shown here is derived from an EMBL/GenBank/DDBJ whole genome shotgun (WGS) entry which is preliminary data.</text>
</comment>
<dbReference type="SUPFAM" id="SSF55729">
    <property type="entry name" value="Acyl-CoA N-acyltransferases (Nat)"/>
    <property type="match status" value="1"/>
</dbReference>
<feature type="domain" description="N-acetyltransferase" evidence="1">
    <location>
        <begin position="15"/>
        <end position="181"/>
    </location>
</feature>
<dbReference type="PROSITE" id="PS51186">
    <property type="entry name" value="GNAT"/>
    <property type="match status" value="1"/>
</dbReference>
<dbReference type="Proteomes" id="UP001596045">
    <property type="component" value="Unassembled WGS sequence"/>
</dbReference>
<dbReference type="RefSeq" id="WP_378993985.1">
    <property type="nucleotide sequence ID" value="NZ_JBHSMT010000004.1"/>
</dbReference>
<dbReference type="PANTHER" id="PTHR43610:SF1">
    <property type="entry name" value="N-ACETYLTRANSFERASE DOMAIN-CONTAINING PROTEIN"/>
    <property type="match status" value="1"/>
</dbReference>
<protein>
    <submittedName>
        <fullName evidence="2">GNAT family N-acetyltransferase</fullName>
        <ecNumber evidence="2">2.3.-.-</ecNumber>
    </submittedName>
</protein>
<organism evidence="2 3">
    <name type="scientific">Paraherbaspirillum soli</name>
    <dbReference type="NCBI Taxonomy" id="631222"/>
    <lineage>
        <taxon>Bacteria</taxon>
        <taxon>Pseudomonadati</taxon>
        <taxon>Pseudomonadota</taxon>
        <taxon>Betaproteobacteria</taxon>
        <taxon>Burkholderiales</taxon>
        <taxon>Oxalobacteraceae</taxon>
        <taxon>Paraherbaspirillum</taxon>
    </lineage>
</organism>
<keyword evidence="2" id="KW-0808">Transferase</keyword>
<dbReference type="PANTHER" id="PTHR43610">
    <property type="entry name" value="BLL6696 PROTEIN"/>
    <property type="match status" value="1"/>
</dbReference>
<name>A0ABW0M6D5_9BURK</name>
<accession>A0ABW0M6D5</accession>
<proteinExistence type="predicted"/>
<dbReference type="GO" id="GO:0016746">
    <property type="term" value="F:acyltransferase activity"/>
    <property type="evidence" value="ECO:0007669"/>
    <property type="project" value="UniProtKB-KW"/>
</dbReference>
<keyword evidence="3" id="KW-1185">Reference proteome</keyword>
<gene>
    <name evidence="2" type="ORF">ACFPM8_00825</name>
</gene>
<dbReference type="EMBL" id="JBHSMT010000004">
    <property type="protein sequence ID" value="MFC5472492.1"/>
    <property type="molecule type" value="Genomic_DNA"/>
</dbReference>
<dbReference type="EC" id="2.3.-.-" evidence="2"/>